<evidence type="ECO:0000313" key="1">
    <source>
        <dbReference type="EMBL" id="KZV96666.1"/>
    </source>
</evidence>
<sequence>MNPKPAYHPDFTHGDVELILANCETRFRLDSSTLRRTSGFFAAMFDADSAKGELAQVGAKGEPAHVTIDEDEHTVEALLKIASGLQFALDWFHDLDAIELLAWAAEKYEVGAALDVVRLLLDGSAMRGPEHALRKYALASHHGWHDIAQDAARDALDVVLDFDRTVSPIWTCATLRAS</sequence>
<dbReference type="Proteomes" id="UP000077266">
    <property type="component" value="Unassembled WGS sequence"/>
</dbReference>
<dbReference type="EMBL" id="KV425940">
    <property type="protein sequence ID" value="KZV96666.1"/>
    <property type="molecule type" value="Genomic_DNA"/>
</dbReference>
<proteinExistence type="predicted"/>
<gene>
    <name evidence="1" type="ORF">EXIGLDRAFT_732691</name>
</gene>
<protein>
    <recommendedName>
        <fullName evidence="3">BTB domain-containing protein</fullName>
    </recommendedName>
</protein>
<evidence type="ECO:0000313" key="2">
    <source>
        <dbReference type="Proteomes" id="UP000077266"/>
    </source>
</evidence>
<keyword evidence="2" id="KW-1185">Reference proteome</keyword>
<dbReference type="Gene3D" id="3.30.710.10">
    <property type="entry name" value="Potassium Channel Kv1.1, Chain A"/>
    <property type="match status" value="1"/>
</dbReference>
<name>A0A165KPS9_EXIGL</name>
<reference evidence="1 2" key="1">
    <citation type="journal article" date="2016" name="Mol. Biol. Evol.">
        <title>Comparative Genomics of Early-Diverging Mushroom-Forming Fungi Provides Insights into the Origins of Lignocellulose Decay Capabilities.</title>
        <authorList>
            <person name="Nagy L.G."/>
            <person name="Riley R."/>
            <person name="Tritt A."/>
            <person name="Adam C."/>
            <person name="Daum C."/>
            <person name="Floudas D."/>
            <person name="Sun H."/>
            <person name="Yadav J.S."/>
            <person name="Pangilinan J."/>
            <person name="Larsson K.H."/>
            <person name="Matsuura K."/>
            <person name="Barry K."/>
            <person name="Labutti K."/>
            <person name="Kuo R."/>
            <person name="Ohm R.A."/>
            <person name="Bhattacharya S.S."/>
            <person name="Shirouzu T."/>
            <person name="Yoshinaga Y."/>
            <person name="Martin F.M."/>
            <person name="Grigoriev I.V."/>
            <person name="Hibbett D.S."/>
        </authorList>
    </citation>
    <scope>NUCLEOTIDE SEQUENCE [LARGE SCALE GENOMIC DNA]</scope>
    <source>
        <strain evidence="1 2">HHB12029</strain>
    </source>
</reference>
<dbReference type="InParanoid" id="A0A165KPS9"/>
<dbReference type="AlphaFoldDB" id="A0A165KPS9"/>
<dbReference type="OrthoDB" id="3357985at2759"/>
<dbReference type="STRING" id="1314781.A0A165KPS9"/>
<evidence type="ECO:0008006" key="3">
    <source>
        <dbReference type="Google" id="ProtNLM"/>
    </source>
</evidence>
<dbReference type="InterPro" id="IPR011333">
    <property type="entry name" value="SKP1/BTB/POZ_sf"/>
</dbReference>
<organism evidence="1 2">
    <name type="scientific">Exidia glandulosa HHB12029</name>
    <dbReference type="NCBI Taxonomy" id="1314781"/>
    <lineage>
        <taxon>Eukaryota</taxon>
        <taxon>Fungi</taxon>
        <taxon>Dikarya</taxon>
        <taxon>Basidiomycota</taxon>
        <taxon>Agaricomycotina</taxon>
        <taxon>Agaricomycetes</taxon>
        <taxon>Auriculariales</taxon>
        <taxon>Exidiaceae</taxon>
        <taxon>Exidia</taxon>
    </lineage>
</organism>
<accession>A0A165KPS9</accession>